<keyword evidence="3" id="KW-0539">Nucleus</keyword>
<accession>A0A7G2CJA5</accession>
<evidence type="ECO:0000256" key="3">
    <source>
        <dbReference type="ARBA" id="ARBA00023242"/>
    </source>
</evidence>
<dbReference type="GO" id="GO:0000723">
    <property type="term" value="P:telomere maintenance"/>
    <property type="evidence" value="ECO:0007669"/>
    <property type="project" value="TreeGrafter"/>
</dbReference>
<dbReference type="Pfam" id="PF04005">
    <property type="entry name" value="Hus1"/>
    <property type="match status" value="1"/>
</dbReference>
<protein>
    <recommendedName>
        <fullName evidence="4">Checkpoint protein</fullName>
    </recommendedName>
</protein>
<dbReference type="GO" id="GO:0033314">
    <property type="term" value="P:mitotic DNA replication checkpoint signaling"/>
    <property type="evidence" value="ECO:0007669"/>
    <property type="project" value="TreeGrafter"/>
</dbReference>
<evidence type="ECO:0000313" key="5">
    <source>
        <dbReference type="EMBL" id="CAD2219137.1"/>
    </source>
</evidence>
<dbReference type="EMBL" id="LR877157">
    <property type="protein sequence ID" value="CAD2219137.1"/>
    <property type="molecule type" value="Genomic_DNA"/>
</dbReference>
<dbReference type="OrthoDB" id="337750at2759"/>
<dbReference type="GO" id="GO:0044778">
    <property type="term" value="P:meiotic DNA integrity checkpoint signaling"/>
    <property type="evidence" value="ECO:0007669"/>
    <property type="project" value="TreeGrafter"/>
</dbReference>
<dbReference type="AlphaFoldDB" id="A0A7G2CJA5"/>
<dbReference type="InterPro" id="IPR007150">
    <property type="entry name" value="HUS1/Mec3"/>
</dbReference>
<dbReference type="PANTHER" id="PTHR12900:SF0">
    <property type="entry name" value="CHECKPOINT PROTEIN"/>
    <property type="match status" value="1"/>
</dbReference>
<dbReference type="VEuPathDB" id="TriTrypDB:ADEAN_000663000"/>
<dbReference type="GO" id="GO:0000724">
    <property type="term" value="P:double-strand break repair via homologous recombination"/>
    <property type="evidence" value="ECO:0007669"/>
    <property type="project" value="TreeGrafter"/>
</dbReference>
<reference evidence="5 6" key="1">
    <citation type="submission" date="2020-08" db="EMBL/GenBank/DDBJ databases">
        <authorList>
            <person name="Newling K."/>
            <person name="Davey J."/>
            <person name="Forrester S."/>
        </authorList>
    </citation>
    <scope>NUCLEOTIDE SEQUENCE [LARGE SCALE GENOMIC DNA]</scope>
    <source>
        <strain evidence="6">Crithidia deanei Carvalho (ATCC PRA-265)</strain>
    </source>
</reference>
<comment type="subcellular location">
    <subcellularLocation>
        <location evidence="1">Nucleus</location>
    </subcellularLocation>
</comment>
<dbReference type="Gene3D" id="3.70.10.10">
    <property type="match status" value="1"/>
</dbReference>
<dbReference type="InterPro" id="IPR016580">
    <property type="entry name" value="HUS1"/>
</dbReference>
<dbReference type="GO" id="GO:0035861">
    <property type="term" value="C:site of double-strand break"/>
    <property type="evidence" value="ECO:0007669"/>
    <property type="project" value="TreeGrafter"/>
</dbReference>
<keyword evidence="6" id="KW-1185">Reference proteome</keyword>
<dbReference type="GO" id="GO:0005730">
    <property type="term" value="C:nucleolus"/>
    <property type="evidence" value="ECO:0007669"/>
    <property type="project" value="InterPro"/>
</dbReference>
<evidence type="ECO:0000256" key="4">
    <source>
        <dbReference type="PIRNR" id="PIRNR011312"/>
    </source>
</evidence>
<evidence type="ECO:0000313" key="6">
    <source>
        <dbReference type="Proteomes" id="UP000515908"/>
    </source>
</evidence>
<evidence type="ECO:0000256" key="1">
    <source>
        <dbReference type="ARBA" id="ARBA00004123"/>
    </source>
</evidence>
<evidence type="ECO:0000256" key="2">
    <source>
        <dbReference type="ARBA" id="ARBA00005563"/>
    </source>
</evidence>
<proteinExistence type="inferred from homology"/>
<dbReference type="GO" id="GO:0006289">
    <property type="term" value="P:nucleotide-excision repair"/>
    <property type="evidence" value="ECO:0007669"/>
    <property type="project" value="TreeGrafter"/>
</dbReference>
<dbReference type="PIRSF" id="PIRSF011312">
    <property type="entry name" value="Cell_cycle_HUS1"/>
    <property type="match status" value="1"/>
</dbReference>
<sequence>MKLKTTLEDSKALLGIIQIFKSIQRECVIRLQSNRTRFLSNTGGDGVQVWVGCRTDVIFKDFRCESHYKENSITCEILDMQQLFHIVKQIDVQERKNGKKVYHTLLRLSKRNEKPIIKLTMQSLFDQPDLSYDVPVRILTDQEIESITAPPLDNKHVKLLVPNLAELAGFVEKIKNTTCESITFECTEPTETFGGLKRGRDSDNRQRCNFSVHAENFLASFSLTYDGVEQIIDDKTDSEEDDDEQVEYQTASVTVDVKKLARFFSAIKDMTPNRVSLYLLSDALVLSVSAYNESTSMVSYVPAKLQ</sequence>
<dbReference type="Proteomes" id="UP000515908">
    <property type="component" value="Chromosome 13"/>
</dbReference>
<dbReference type="GO" id="GO:0030896">
    <property type="term" value="C:checkpoint clamp complex"/>
    <property type="evidence" value="ECO:0007669"/>
    <property type="project" value="InterPro"/>
</dbReference>
<organism evidence="5 6">
    <name type="scientific">Angomonas deanei</name>
    <dbReference type="NCBI Taxonomy" id="59799"/>
    <lineage>
        <taxon>Eukaryota</taxon>
        <taxon>Discoba</taxon>
        <taxon>Euglenozoa</taxon>
        <taxon>Kinetoplastea</taxon>
        <taxon>Metakinetoplastina</taxon>
        <taxon>Trypanosomatida</taxon>
        <taxon>Trypanosomatidae</taxon>
        <taxon>Strigomonadinae</taxon>
        <taxon>Angomonas</taxon>
    </lineage>
</organism>
<dbReference type="PANTHER" id="PTHR12900">
    <property type="entry name" value="MITOTIC AND DNA DAMAGE CHECKPOINT PROTEIN HUS1"/>
    <property type="match status" value="1"/>
</dbReference>
<dbReference type="GO" id="GO:0031573">
    <property type="term" value="P:mitotic intra-S DNA damage checkpoint signaling"/>
    <property type="evidence" value="ECO:0007669"/>
    <property type="project" value="TreeGrafter"/>
</dbReference>
<name>A0A7G2CJA5_9TRYP</name>
<comment type="similarity">
    <text evidence="2 4">Belongs to the HUS1 family.</text>
</comment>
<gene>
    <name evidence="5" type="ORF">ADEAN_000663000</name>
</gene>